<protein>
    <submittedName>
        <fullName evidence="2">Uncharacterized protein</fullName>
    </submittedName>
</protein>
<dbReference type="Proteomes" id="UP000887565">
    <property type="component" value="Unplaced"/>
</dbReference>
<accession>A0A915KYL6</accession>
<sequence length="75" mass="8504">MYVNTENWRSLDPGRFLLKPGSYFCSASKFSPSTFADRARQISPSTAPSMLAKHARGCGEQLARRARSERQTQYM</sequence>
<evidence type="ECO:0000313" key="2">
    <source>
        <dbReference type="WBParaSite" id="nRc.2.0.1.t43569-RA"/>
    </source>
</evidence>
<proteinExistence type="predicted"/>
<dbReference type="WBParaSite" id="nRc.2.0.1.t43569-RA">
    <property type="protein sequence ID" value="nRc.2.0.1.t43569-RA"/>
    <property type="gene ID" value="nRc.2.0.1.g43569"/>
</dbReference>
<evidence type="ECO:0000313" key="1">
    <source>
        <dbReference type="Proteomes" id="UP000887565"/>
    </source>
</evidence>
<keyword evidence="1" id="KW-1185">Reference proteome</keyword>
<name>A0A915KYL6_ROMCU</name>
<reference evidence="2" key="1">
    <citation type="submission" date="2022-11" db="UniProtKB">
        <authorList>
            <consortium name="WormBaseParasite"/>
        </authorList>
    </citation>
    <scope>IDENTIFICATION</scope>
</reference>
<organism evidence="1 2">
    <name type="scientific">Romanomermis culicivorax</name>
    <name type="common">Nematode worm</name>
    <dbReference type="NCBI Taxonomy" id="13658"/>
    <lineage>
        <taxon>Eukaryota</taxon>
        <taxon>Metazoa</taxon>
        <taxon>Ecdysozoa</taxon>
        <taxon>Nematoda</taxon>
        <taxon>Enoplea</taxon>
        <taxon>Dorylaimia</taxon>
        <taxon>Mermithida</taxon>
        <taxon>Mermithoidea</taxon>
        <taxon>Mermithidae</taxon>
        <taxon>Romanomermis</taxon>
    </lineage>
</organism>
<dbReference type="AlphaFoldDB" id="A0A915KYL6"/>